<dbReference type="SFLD" id="SFLDS00019">
    <property type="entry name" value="Glutathione_Transferase_(cytos"/>
    <property type="match status" value="1"/>
</dbReference>
<dbReference type="PROSITE" id="PS50404">
    <property type="entry name" value="GST_NTER"/>
    <property type="match status" value="1"/>
</dbReference>
<sequence length="219" mass="24740">MIRLHHVPLARSLRVMWLLEELGLDYQVAYYSIRDGSMRSAEFLALSPAGRVPVLEHQRAVWFESGAIVQLLCETYPEAGLMPALGSAERARCLEIFGYAETVGCLLENLNLNQVFLRPPAQPAPVVVKLLNARLRASLAAMEARMEEEYLLPSGFSAADVMFAYGFELARYYVDLDAYPRLMAYWARLRARPAYVRAKARDGVQDLYTQEFYPVPEGA</sequence>
<keyword evidence="3" id="KW-0560">Oxidoreductase</keyword>
<organism evidence="3 4">
    <name type="scientific">Roseovarius mucosus</name>
    <dbReference type="NCBI Taxonomy" id="215743"/>
    <lineage>
        <taxon>Bacteria</taxon>
        <taxon>Pseudomonadati</taxon>
        <taxon>Pseudomonadota</taxon>
        <taxon>Alphaproteobacteria</taxon>
        <taxon>Rhodobacterales</taxon>
        <taxon>Roseobacteraceae</taxon>
        <taxon>Roseovarius</taxon>
    </lineage>
</organism>
<dbReference type="Pfam" id="PF13409">
    <property type="entry name" value="GST_N_2"/>
    <property type="match status" value="1"/>
</dbReference>
<dbReference type="InterPro" id="IPR036249">
    <property type="entry name" value="Thioredoxin-like_sf"/>
</dbReference>
<feature type="domain" description="GST N-terminal" evidence="1">
    <location>
        <begin position="1"/>
        <end position="80"/>
    </location>
</feature>
<dbReference type="SUPFAM" id="SSF52833">
    <property type="entry name" value="Thioredoxin-like"/>
    <property type="match status" value="1"/>
</dbReference>
<dbReference type="EC" id="1.8.4.-" evidence="3"/>
<dbReference type="Gene3D" id="3.40.30.10">
    <property type="entry name" value="Glutaredoxin"/>
    <property type="match status" value="1"/>
</dbReference>
<evidence type="ECO:0000313" key="3">
    <source>
        <dbReference type="EMBL" id="ARE81750.1"/>
    </source>
</evidence>
<dbReference type="EMBL" id="CP020474">
    <property type="protein sequence ID" value="ARE81750.1"/>
    <property type="molecule type" value="Genomic_DNA"/>
</dbReference>
<evidence type="ECO:0000259" key="2">
    <source>
        <dbReference type="PROSITE" id="PS50405"/>
    </source>
</evidence>
<dbReference type="InterPro" id="IPR040079">
    <property type="entry name" value="Glutathione_S-Trfase"/>
</dbReference>
<proteinExistence type="predicted"/>
<dbReference type="Proteomes" id="UP000192273">
    <property type="component" value="Chromosome"/>
</dbReference>
<dbReference type="InterPro" id="IPR010987">
    <property type="entry name" value="Glutathione-S-Trfase_C-like"/>
</dbReference>
<dbReference type="InterPro" id="IPR004045">
    <property type="entry name" value="Glutathione_S-Trfase_N"/>
</dbReference>
<dbReference type="Gene3D" id="1.20.1050.10">
    <property type="match status" value="1"/>
</dbReference>
<gene>
    <name evidence="3" type="primary">yfcG</name>
    <name evidence="3" type="ORF">ROSMUCSMR3_00241</name>
</gene>
<dbReference type="PANTHER" id="PTHR44051:SF8">
    <property type="entry name" value="GLUTATHIONE S-TRANSFERASE GSTA"/>
    <property type="match status" value="1"/>
</dbReference>
<dbReference type="CDD" id="cd03046">
    <property type="entry name" value="GST_N_GTT1_like"/>
    <property type="match status" value="1"/>
</dbReference>
<feature type="domain" description="GST C-terminal" evidence="2">
    <location>
        <begin position="86"/>
        <end position="215"/>
    </location>
</feature>
<reference evidence="3 4" key="1">
    <citation type="submission" date="2017-03" db="EMBL/GenBank/DDBJ databases">
        <title>Genome Sequence of Roseovarius mucosus strain SMR3 Isolated from a culture of the Diatom Skeletonema marinoi.</title>
        <authorList>
            <person name="Topel M."/>
            <person name="Pinder M."/>
            <person name="Johansson O.N."/>
            <person name="Kourtchenko O."/>
            <person name="Godhe A."/>
            <person name="Clarke A.K."/>
        </authorList>
    </citation>
    <scope>NUCLEOTIDE SEQUENCE [LARGE SCALE GENOMIC DNA]</scope>
    <source>
        <strain evidence="3 4">SMR3</strain>
    </source>
</reference>
<dbReference type="InterPro" id="IPR036282">
    <property type="entry name" value="Glutathione-S-Trfase_C_sf"/>
</dbReference>
<name>A0A1V0RJ09_9RHOB</name>
<dbReference type="SFLD" id="SFLDG01150">
    <property type="entry name" value="Main.1:_Beta-like"/>
    <property type="match status" value="1"/>
</dbReference>
<evidence type="ECO:0000259" key="1">
    <source>
        <dbReference type="PROSITE" id="PS50404"/>
    </source>
</evidence>
<dbReference type="KEGG" id="rmm:ROSMUCSMR3_00241"/>
<dbReference type="RefSeq" id="WP_081506182.1">
    <property type="nucleotide sequence ID" value="NZ_CP020474.1"/>
</dbReference>
<accession>A0A1V0RJ09</accession>
<protein>
    <submittedName>
        <fullName evidence="3">Disulfide-bond oxidoreductase YfcG</fullName>
        <ecNumber evidence="3">1.8.4.-</ecNumber>
    </submittedName>
</protein>
<dbReference type="OrthoDB" id="5740960at2"/>
<dbReference type="PANTHER" id="PTHR44051">
    <property type="entry name" value="GLUTATHIONE S-TRANSFERASE-RELATED"/>
    <property type="match status" value="1"/>
</dbReference>
<keyword evidence="4" id="KW-1185">Reference proteome</keyword>
<dbReference type="PROSITE" id="PS50405">
    <property type="entry name" value="GST_CTER"/>
    <property type="match status" value="1"/>
</dbReference>
<dbReference type="SUPFAM" id="SSF47616">
    <property type="entry name" value="GST C-terminal domain-like"/>
    <property type="match status" value="1"/>
</dbReference>
<dbReference type="SFLD" id="SFLDG00358">
    <property type="entry name" value="Main_(cytGST)"/>
    <property type="match status" value="1"/>
</dbReference>
<dbReference type="GO" id="GO:0016491">
    <property type="term" value="F:oxidoreductase activity"/>
    <property type="evidence" value="ECO:0007669"/>
    <property type="project" value="UniProtKB-KW"/>
</dbReference>
<dbReference type="AlphaFoldDB" id="A0A1V0RJ09"/>
<evidence type="ECO:0000313" key="4">
    <source>
        <dbReference type="Proteomes" id="UP000192273"/>
    </source>
</evidence>